<keyword evidence="3" id="KW-1185">Reference proteome</keyword>
<dbReference type="InterPro" id="IPR007110">
    <property type="entry name" value="Ig-like_dom"/>
</dbReference>
<comment type="caution">
    <text evidence="2">The sequence shown here is derived from an EMBL/GenBank/DDBJ whole genome shotgun (WGS) entry which is preliminary data.</text>
</comment>
<proteinExistence type="predicted"/>
<organism evidence="2 3">
    <name type="scientific">Engystomops pustulosus</name>
    <name type="common">Tungara frog</name>
    <name type="synonym">Physalaemus pustulosus</name>
    <dbReference type="NCBI Taxonomy" id="76066"/>
    <lineage>
        <taxon>Eukaryota</taxon>
        <taxon>Metazoa</taxon>
        <taxon>Chordata</taxon>
        <taxon>Craniata</taxon>
        <taxon>Vertebrata</taxon>
        <taxon>Euteleostomi</taxon>
        <taxon>Amphibia</taxon>
        <taxon>Batrachia</taxon>
        <taxon>Anura</taxon>
        <taxon>Neobatrachia</taxon>
        <taxon>Hyloidea</taxon>
        <taxon>Leptodactylidae</taxon>
        <taxon>Leiuperinae</taxon>
        <taxon>Engystomops</taxon>
    </lineage>
</organism>
<reference evidence="2" key="1">
    <citation type="thesis" date="2020" institute="ProQuest LLC" country="789 East Eisenhower Parkway, Ann Arbor, MI, USA">
        <title>Comparative Genomics and Chromosome Evolution.</title>
        <authorList>
            <person name="Mudd A.B."/>
        </authorList>
    </citation>
    <scope>NUCLEOTIDE SEQUENCE</scope>
    <source>
        <strain evidence="2">237g6f4</strain>
        <tissue evidence="2">Blood</tissue>
    </source>
</reference>
<dbReference type="Pfam" id="PF24528">
    <property type="entry name" value="Ig_ADGRF3"/>
    <property type="match status" value="1"/>
</dbReference>
<sequence length="194" mass="22044">MQQCISHPSCYIPDKDDEYCFCPELYANNTVYCEEPPPPPGKITLSPIPATLGSDIVLEFTASDDVTNIRWFLGNVRLKMVMEVHNGSRTTVVTSSRTSTLTIKNIPRYWGGLYMCRYEYQGSHLETSHQVQFPLTSMDIVPIPPKVFIWKNSTNFTGITLECCIQEDGSSYNVFWEPGRKISGQRRQESDGDE</sequence>
<dbReference type="Proteomes" id="UP000824782">
    <property type="component" value="Unassembled WGS sequence"/>
</dbReference>
<gene>
    <name evidence="2" type="ORF">GDO81_026143</name>
</gene>
<accession>A0AAV6YRB4</accession>
<dbReference type="EMBL" id="WNYA01041608">
    <property type="protein sequence ID" value="KAG8536541.1"/>
    <property type="molecule type" value="Genomic_DNA"/>
</dbReference>
<feature type="domain" description="Ig-like" evidence="1">
    <location>
        <begin position="39"/>
        <end position="132"/>
    </location>
</feature>
<protein>
    <recommendedName>
        <fullName evidence="1">Ig-like domain-containing protein</fullName>
    </recommendedName>
</protein>
<name>A0AAV6YRB4_ENGPU</name>
<dbReference type="AlphaFoldDB" id="A0AAV6YRB4"/>
<evidence type="ECO:0000313" key="2">
    <source>
        <dbReference type="EMBL" id="KAG8536541.1"/>
    </source>
</evidence>
<evidence type="ECO:0000313" key="3">
    <source>
        <dbReference type="Proteomes" id="UP000824782"/>
    </source>
</evidence>
<evidence type="ECO:0000259" key="1">
    <source>
        <dbReference type="PROSITE" id="PS50835"/>
    </source>
</evidence>
<dbReference type="PROSITE" id="PS50835">
    <property type="entry name" value="IG_LIKE"/>
    <property type="match status" value="1"/>
</dbReference>
<dbReference type="Gene3D" id="2.60.40.10">
    <property type="entry name" value="Immunoglobulins"/>
    <property type="match status" value="1"/>
</dbReference>
<dbReference type="InterPro" id="IPR056274">
    <property type="entry name" value="Ig_ADGRF3"/>
</dbReference>
<dbReference type="SUPFAM" id="SSF48726">
    <property type="entry name" value="Immunoglobulin"/>
    <property type="match status" value="1"/>
</dbReference>
<dbReference type="InterPro" id="IPR013783">
    <property type="entry name" value="Ig-like_fold"/>
</dbReference>
<dbReference type="InterPro" id="IPR036179">
    <property type="entry name" value="Ig-like_dom_sf"/>
</dbReference>